<dbReference type="AlphaFoldDB" id="A0A0A8XUR3"/>
<reference evidence="1" key="1">
    <citation type="submission" date="2014-09" db="EMBL/GenBank/DDBJ databases">
        <authorList>
            <person name="Magalhaes I.L.F."/>
            <person name="Oliveira U."/>
            <person name="Santos F.R."/>
            <person name="Vidigal T.H.D.A."/>
            <person name="Brescovit A.D."/>
            <person name="Santos A.J."/>
        </authorList>
    </citation>
    <scope>NUCLEOTIDE SEQUENCE</scope>
    <source>
        <tissue evidence="1">Shoot tissue taken approximately 20 cm above the soil surface</tissue>
    </source>
</reference>
<protein>
    <submittedName>
        <fullName evidence="1">Uncharacterized protein</fullName>
    </submittedName>
</protein>
<name>A0A0A8XUR3_ARUDO</name>
<accession>A0A0A8XUR3</accession>
<organism evidence="1">
    <name type="scientific">Arundo donax</name>
    <name type="common">Giant reed</name>
    <name type="synonym">Donax arundinaceus</name>
    <dbReference type="NCBI Taxonomy" id="35708"/>
    <lineage>
        <taxon>Eukaryota</taxon>
        <taxon>Viridiplantae</taxon>
        <taxon>Streptophyta</taxon>
        <taxon>Embryophyta</taxon>
        <taxon>Tracheophyta</taxon>
        <taxon>Spermatophyta</taxon>
        <taxon>Magnoliopsida</taxon>
        <taxon>Liliopsida</taxon>
        <taxon>Poales</taxon>
        <taxon>Poaceae</taxon>
        <taxon>PACMAD clade</taxon>
        <taxon>Arundinoideae</taxon>
        <taxon>Arundineae</taxon>
        <taxon>Arundo</taxon>
    </lineage>
</organism>
<reference evidence="1" key="2">
    <citation type="journal article" date="2015" name="Data Brief">
        <title>Shoot transcriptome of the giant reed, Arundo donax.</title>
        <authorList>
            <person name="Barrero R.A."/>
            <person name="Guerrero F.D."/>
            <person name="Moolhuijzen P."/>
            <person name="Goolsby J.A."/>
            <person name="Tidwell J."/>
            <person name="Bellgard S.E."/>
            <person name="Bellgard M.I."/>
        </authorList>
    </citation>
    <scope>NUCLEOTIDE SEQUENCE</scope>
    <source>
        <tissue evidence="1">Shoot tissue taken approximately 20 cm above the soil surface</tissue>
    </source>
</reference>
<evidence type="ECO:0000313" key="1">
    <source>
        <dbReference type="EMBL" id="JAD15452.1"/>
    </source>
</evidence>
<sequence>MNLSVTRKSLFFSTRLLDYFTLDNSMHTLLC</sequence>
<proteinExistence type="predicted"/>
<dbReference type="EMBL" id="GBRH01282443">
    <property type="protein sequence ID" value="JAD15452.1"/>
    <property type="molecule type" value="Transcribed_RNA"/>
</dbReference>